<feature type="compositionally biased region" description="Basic and acidic residues" evidence="3">
    <location>
        <begin position="132"/>
        <end position="149"/>
    </location>
</feature>
<dbReference type="InterPro" id="IPR023799">
    <property type="entry name" value="RbfA_dom_sf"/>
</dbReference>
<dbReference type="EMBL" id="SJDT01000002">
    <property type="protein sequence ID" value="TBW22728.1"/>
    <property type="molecule type" value="Genomic_DNA"/>
</dbReference>
<dbReference type="GO" id="GO:0005829">
    <property type="term" value="C:cytosol"/>
    <property type="evidence" value="ECO:0007669"/>
    <property type="project" value="TreeGrafter"/>
</dbReference>
<dbReference type="AlphaFoldDB" id="A0A4Q9V2E5"/>
<evidence type="ECO:0000256" key="3">
    <source>
        <dbReference type="SAM" id="MobiDB-lite"/>
    </source>
</evidence>
<keyword evidence="5" id="KW-1185">Reference proteome</keyword>
<keyword evidence="2" id="KW-0963">Cytoplasm</keyword>
<dbReference type="InterPro" id="IPR000238">
    <property type="entry name" value="RbfA"/>
</dbReference>
<dbReference type="PROSITE" id="PS01319">
    <property type="entry name" value="RBFA"/>
    <property type="match status" value="1"/>
</dbReference>
<evidence type="ECO:0000313" key="4">
    <source>
        <dbReference type="EMBL" id="TBW22728.1"/>
    </source>
</evidence>
<comment type="subunit">
    <text evidence="2">Monomer. Binds 30S ribosomal subunits, but not 50S ribosomal subunits or 70S ribosomes.</text>
</comment>
<protein>
    <recommendedName>
        <fullName evidence="2">Ribosome-binding factor A</fullName>
    </recommendedName>
</protein>
<feature type="region of interest" description="Disordered" evidence="3">
    <location>
        <begin position="124"/>
        <end position="158"/>
    </location>
</feature>
<name>A0A4Q9V2E5_9ACTO</name>
<dbReference type="Gene3D" id="3.30.300.20">
    <property type="match status" value="1"/>
</dbReference>
<dbReference type="PANTHER" id="PTHR33515:SF1">
    <property type="entry name" value="RIBOSOME-BINDING FACTOR A, CHLOROPLASTIC-RELATED"/>
    <property type="match status" value="1"/>
</dbReference>
<dbReference type="SUPFAM" id="SSF89919">
    <property type="entry name" value="Ribosome-binding factor A, RbfA"/>
    <property type="match status" value="1"/>
</dbReference>
<dbReference type="Pfam" id="PF02033">
    <property type="entry name" value="RBFA"/>
    <property type="match status" value="1"/>
</dbReference>
<gene>
    <name evidence="2 4" type="primary">rbfA</name>
    <name evidence="4" type="ORF">EZJ44_02100</name>
</gene>
<dbReference type="GO" id="GO:0043024">
    <property type="term" value="F:ribosomal small subunit binding"/>
    <property type="evidence" value="ECO:0007669"/>
    <property type="project" value="TreeGrafter"/>
</dbReference>
<proteinExistence type="inferred from homology"/>
<dbReference type="InterPro" id="IPR020053">
    <property type="entry name" value="Ribosome-bd_factorA_CS"/>
</dbReference>
<comment type="caution">
    <text evidence="4">The sequence shown here is derived from an EMBL/GenBank/DDBJ whole genome shotgun (WGS) entry which is preliminary data.</text>
</comment>
<dbReference type="RefSeq" id="WP_131279667.1">
    <property type="nucleotide sequence ID" value="NZ_JBHSLR010000009.1"/>
</dbReference>
<dbReference type="NCBIfam" id="TIGR00082">
    <property type="entry name" value="rbfA"/>
    <property type="match status" value="1"/>
</dbReference>
<comment type="similarity">
    <text evidence="2">Belongs to the RbfA family.</text>
</comment>
<sequence length="158" mass="17179">MANPRAARVADQIKQIVARMIDGKLKDPRLGMVTITDVRVSGDLQHATVFYTVYGSDADRRKSASALESAKGMIRSTVGGQLGLRLTPSVEFVLDALPETARSIEDALVAAKFHDEQVRKLAAGATPVAGEDPYRKPKELNDDGEHLLESDFSDDDEL</sequence>
<evidence type="ECO:0000256" key="2">
    <source>
        <dbReference type="HAMAP-Rule" id="MF_00003"/>
    </source>
</evidence>
<dbReference type="HAMAP" id="MF_00003">
    <property type="entry name" value="RbfA"/>
    <property type="match status" value="1"/>
</dbReference>
<keyword evidence="1 2" id="KW-0690">Ribosome biogenesis</keyword>
<accession>A0A4Q9V2E5</accession>
<evidence type="ECO:0000256" key="1">
    <source>
        <dbReference type="ARBA" id="ARBA00022517"/>
    </source>
</evidence>
<dbReference type="GO" id="GO:0030490">
    <property type="term" value="P:maturation of SSU-rRNA"/>
    <property type="evidence" value="ECO:0007669"/>
    <property type="project" value="UniProtKB-UniRule"/>
</dbReference>
<dbReference type="InterPro" id="IPR015946">
    <property type="entry name" value="KH_dom-like_a/b"/>
</dbReference>
<reference evidence="4 5" key="1">
    <citation type="submission" date="2019-02" db="EMBL/GenBank/DDBJ databases">
        <title>Arcanobacterium bovis sp. nov., isolated from the milk of a cow with mastitis.</title>
        <authorList>
            <person name="Sammra O."/>
            <person name="Foster G."/>
            <person name="Hassan A."/>
            <person name="Alssahen M."/>
            <person name="Laemmler C."/>
            <person name="Borowiak M."/>
            <person name="Malorny B."/>
            <person name="Abdulmawjood A."/>
        </authorList>
    </citation>
    <scope>NUCLEOTIDE SEQUENCE [LARGE SCALE GENOMIC DNA]</scope>
    <source>
        <strain evidence="4 5">C605018/01/1</strain>
    </source>
</reference>
<dbReference type="PANTHER" id="PTHR33515">
    <property type="entry name" value="RIBOSOME-BINDING FACTOR A, CHLOROPLASTIC-RELATED"/>
    <property type="match status" value="1"/>
</dbReference>
<dbReference type="OrthoDB" id="307788at2"/>
<organism evidence="4 5">
    <name type="scientific">Arcanobacterium bovis</name>
    <dbReference type="NCBI Taxonomy" id="2529275"/>
    <lineage>
        <taxon>Bacteria</taxon>
        <taxon>Bacillati</taxon>
        <taxon>Actinomycetota</taxon>
        <taxon>Actinomycetes</taxon>
        <taxon>Actinomycetales</taxon>
        <taxon>Actinomycetaceae</taxon>
        <taxon>Arcanobacterium</taxon>
    </lineage>
</organism>
<comment type="function">
    <text evidence="2">One of several proteins that assist in the late maturation steps of the functional core of the 30S ribosomal subunit. Associates with free 30S ribosomal subunits (but not with 30S subunits that are part of 70S ribosomes or polysomes). Required for efficient processing of 16S rRNA. May interact with the 5'-terminal helix region of 16S rRNA.</text>
</comment>
<dbReference type="Proteomes" id="UP000293036">
    <property type="component" value="Unassembled WGS sequence"/>
</dbReference>
<evidence type="ECO:0000313" key="5">
    <source>
        <dbReference type="Proteomes" id="UP000293036"/>
    </source>
</evidence>
<comment type="subcellular location">
    <subcellularLocation>
        <location evidence="2">Cytoplasm</location>
    </subcellularLocation>
</comment>